<feature type="region of interest" description="Disordered" evidence="9">
    <location>
        <begin position="117"/>
        <end position="148"/>
    </location>
</feature>
<name>A0A8B7D1V9_PHODC</name>
<evidence type="ECO:0000313" key="11">
    <source>
        <dbReference type="Proteomes" id="UP000228380"/>
    </source>
</evidence>
<keyword evidence="7 8" id="KW-0539">Nucleus</keyword>
<sequence length="563" mass="62215">MSAAAERFVVEGGEEQLLQQHPIYHVPQHGRREKLRFPPEDSPPPTSLLLLPDATIASPLYPTSTLTSFFPASSSASSSSSSTYYSQNSNYNIASSTQFSGHTSTLSLPAHQHHQISNQGFSLSLSSSPSNPPPPPRHQSGVGINHGVLRSPAPLGPFTGYATVLNRSRFFEPARQLLEEICGAGRRAVTAAEGSSADDMLLDADPPAPSPMDHRMELNDRISSTEQQWKKTRLVSMLDEVYRRYKQYYQQVQAVITSFESVAGLSTASPFAFMALKAMSKHFRRLRNMIANQLHHTNKVLGKESLGSEETPSYGLTNNGVCIQRMINNSGTFSQPHVWRPQRGLPECAVAVLRAWLFEHFLHPYPTDTDKQMLAKQTGLTRNQVSNWFINARVRLWKPMVEEIHSLEMQQLHKVSAGDKSRDLDEQTKLQSASTAASHDSQPPQSANTQKNHHPTSKCIQHDRTQTPSHTQEPFSFVYDVLPGHQHIGVGMSVAAGGNSGVSLTLGLRQTNKVCLQEPLPLNVVRCFGLEECNDAYVMGAFDGQDRQFGKNIGGPFVHDFVG</sequence>
<evidence type="ECO:0000256" key="7">
    <source>
        <dbReference type="ARBA" id="ARBA00023242"/>
    </source>
</evidence>
<evidence type="ECO:0000256" key="6">
    <source>
        <dbReference type="ARBA" id="ARBA00023163"/>
    </source>
</evidence>
<dbReference type="InterPro" id="IPR006563">
    <property type="entry name" value="POX_dom"/>
</dbReference>
<feature type="region of interest" description="Disordered" evidence="9">
    <location>
        <begin position="28"/>
        <end position="50"/>
    </location>
</feature>
<dbReference type="GO" id="GO:0006355">
    <property type="term" value="P:regulation of DNA-templated transcription"/>
    <property type="evidence" value="ECO:0007669"/>
    <property type="project" value="InterPro"/>
</dbReference>
<dbReference type="PROSITE" id="PS50071">
    <property type="entry name" value="HOMEOBOX_2"/>
    <property type="match status" value="1"/>
</dbReference>
<keyword evidence="5 8" id="KW-0371">Homeobox</keyword>
<dbReference type="Pfam" id="PF07526">
    <property type="entry name" value="POX"/>
    <property type="match status" value="1"/>
</dbReference>
<dbReference type="InterPro" id="IPR009057">
    <property type="entry name" value="Homeodomain-like_sf"/>
</dbReference>
<dbReference type="InterPro" id="IPR050224">
    <property type="entry name" value="TALE_homeobox"/>
</dbReference>
<organism evidence="11 12">
    <name type="scientific">Phoenix dactylifera</name>
    <name type="common">Date palm</name>
    <dbReference type="NCBI Taxonomy" id="42345"/>
    <lineage>
        <taxon>Eukaryota</taxon>
        <taxon>Viridiplantae</taxon>
        <taxon>Streptophyta</taxon>
        <taxon>Embryophyta</taxon>
        <taxon>Tracheophyta</taxon>
        <taxon>Spermatophyta</taxon>
        <taxon>Magnoliopsida</taxon>
        <taxon>Liliopsida</taxon>
        <taxon>Arecaceae</taxon>
        <taxon>Coryphoideae</taxon>
        <taxon>Phoeniceae</taxon>
        <taxon>Phoenix</taxon>
    </lineage>
</organism>
<feature type="region of interest" description="Disordered" evidence="9">
    <location>
        <begin position="415"/>
        <end position="471"/>
    </location>
</feature>
<evidence type="ECO:0000256" key="3">
    <source>
        <dbReference type="ARBA" id="ARBA00023015"/>
    </source>
</evidence>
<feature type="domain" description="Homeobox" evidence="10">
    <location>
        <begin position="358"/>
        <end position="399"/>
    </location>
</feature>
<dbReference type="GeneID" id="103722654"/>
<dbReference type="CDD" id="cd00086">
    <property type="entry name" value="homeodomain"/>
    <property type="match status" value="1"/>
</dbReference>
<keyword evidence="4 8" id="KW-0238">DNA-binding</keyword>
<dbReference type="SMART" id="SM00389">
    <property type="entry name" value="HOX"/>
    <property type="match status" value="1"/>
</dbReference>
<dbReference type="SMART" id="SM00574">
    <property type="entry name" value="POX"/>
    <property type="match status" value="1"/>
</dbReference>
<comment type="similarity">
    <text evidence="2">Belongs to the TALE/BELL homeobox family.</text>
</comment>
<evidence type="ECO:0000313" key="12">
    <source>
        <dbReference type="RefSeq" id="XP_008811511.2"/>
    </source>
</evidence>
<feature type="compositionally biased region" description="Basic and acidic residues" evidence="9">
    <location>
        <begin position="416"/>
        <end position="428"/>
    </location>
</feature>
<evidence type="ECO:0000313" key="13">
    <source>
        <dbReference type="RefSeq" id="XP_038980047.1"/>
    </source>
</evidence>
<evidence type="ECO:0000259" key="10">
    <source>
        <dbReference type="PROSITE" id="PS50071"/>
    </source>
</evidence>
<dbReference type="GO" id="GO:0005634">
    <property type="term" value="C:nucleus"/>
    <property type="evidence" value="ECO:0007669"/>
    <property type="project" value="UniProtKB-SubCell"/>
</dbReference>
<proteinExistence type="inferred from homology"/>
<dbReference type="RefSeq" id="XP_008811511.2">
    <property type="nucleotide sequence ID" value="XM_008813289.4"/>
</dbReference>
<dbReference type="SUPFAM" id="SSF46689">
    <property type="entry name" value="Homeodomain-like"/>
    <property type="match status" value="1"/>
</dbReference>
<gene>
    <name evidence="12 13" type="primary">LOC103722654</name>
</gene>
<reference evidence="12 13" key="2">
    <citation type="submission" date="2025-04" db="UniProtKB">
        <authorList>
            <consortium name="RefSeq"/>
        </authorList>
    </citation>
    <scope>IDENTIFICATION</scope>
    <source>
        <tissue evidence="12 13">Young leaves</tissue>
    </source>
</reference>
<evidence type="ECO:0000256" key="4">
    <source>
        <dbReference type="ARBA" id="ARBA00023125"/>
    </source>
</evidence>
<dbReference type="KEGG" id="pda:103722654"/>
<evidence type="ECO:0000256" key="5">
    <source>
        <dbReference type="ARBA" id="ARBA00023155"/>
    </source>
</evidence>
<evidence type="ECO:0000256" key="8">
    <source>
        <dbReference type="PROSITE-ProRule" id="PRU00108"/>
    </source>
</evidence>
<dbReference type="AlphaFoldDB" id="A0A8B7D1V9"/>
<dbReference type="PANTHER" id="PTHR11850">
    <property type="entry name" value="HOMEOBOX PROTEIN TRANSCRIPTION FACTORS"/>
    <property type="match status" value="1"/>
</dbReference>
<dbReference type="InterPro" id="IPR008422">
    <property type="entry name" value="KN_HD"/>
</dbReference>
<accession>A0A8B7D1V9</accession>
<keyword evidence="11" id="KW-1185">Reference proteome</keyword>
<dbReference type="Pfam" id="PF05920">
    <property type="entry name" value="Homeobox_KN"/>
    <property type="match status" value="1"/>
</dbReference>
<evidence type="ECO:0000256" key="2">
    <source>
        <dbReference type="ARBA" id="ARBA00006454"/>
    </source>
</evidence>
<dbReference type="RefSeq" id="XP_038980047.1">
    <property type="nucleotide sequence ID" value="XM_039124119.1"/>
</dbReference>
<evidence type="ECO:0000256" key="9">
    <source>
        <dbReference type="SAM" id="MobiDB-lite"/>
    </source>
</evidence>
<keyword evidence="3" id="KW-0805">Transcription regulation</keyword>
<dbReference type="OrthoDB" id="10056939at2759"/>
<dbReference type="Gene3D" id="1.10.10.60">
    <property type="entry name" value="Homeodomain-like"/>
    <property type="match status" value="1"/>
</dbReference>
<dbReference type="Proteomes" id="UP000228380">
    <property type="component" value="Chromosome 3"/>
</dbReference>
<comment type="subcellular location">
    <subcellularLocation>
        <location evidence="1 8">Nucleus</location>
    </subcellularLocation>
</comment>
<dbReference type="GO" id="GO:0003677">
    <property type="term" value="F:DNA binding"/>
    <property type="evidence" value="ECO:0007669"/>
    <property type="project" value="UniProtKB-UniRule"/>
</dbReference>
<evidence type="ECO:0000256" key="1">
    <source>
        <dbReference type="ARBA" id="ARBA00004123"/>
    </source>
</evidence>
<dbReference type="InterPro" id="IPR001356">
    <property type="entry name" value="HD"/>
</dbReference>
<protein>
    <submittedName>
        <fullName evidence="12 13">BEL1-like homeodomain protein 9</fullName>
    </submittedName>
</protein>
<feature type="DNA-binding region" description="Homeobox" evidence="8">
    <location>
        <begin position="360"/>
        <end position="400"/>
    </location>
</feature>
<dbReference type="FunFam" id="1.10.10.60:FF:000117">
    <property type="entry name" value="BEL1-like homeodomain protein 9"/>
    <property type="match status" value="1"/>
</dbReference>
<feature type="compositionally biased region" description="Polar residues" evidence="9">
    <location>
        <begin position="429"/>
        <end position="450"/>
    </location>
</feature>
<reference evidence="11" key="1">
    <citation type="journal article" date="2019" name="Nat. Commun.">
        <title>Genome-wide association mapping of date palm fruit traits.</title>
        <authorList>
            <person name="Hazzouri K.M."/>
            <person name="Gros-Balthazard M."/>
            <person name="Flowers J.M."/>
            <person name="Copetti D."/>
            <person name="Lemansour A."/>
            <person name="Lebrun M."/>
            <person name="Masmoudi K."/>
            <person name="Ferrand S."/>
            <person name="Dhar M.I."/>
            <person name="Fresquez Z.A."/>
            <person name="Rosas U."/>
            <person name="Zhang J."/>
            <person name="Talag J."/>
            <person name="Lee S."/>
            <person name="Kudrna D."/>
            <person name="Powell R.F."/>
            <person name="Leitch I.J."/>
            <person name="Krueger R.R."/>
            <person name="Wing R.A."/>
            <person name="Amiri K.M.A."/>
            <person name="Purugganan M.D."/>
        </authorList>
    </citation>
    <scope>NUCLEOTIDE SEQUENCE [LARGE SCALE GENOMIC DNA]</scope>
    <source>
        <strain evidence="11">cv. Khalas</strain>
    </source>
</reference>
<keyword evidence="6" id="KW-0804">Transcription</keyword>